<evidence type="ECO:0000313" key="4">
    <source>
        <dbReference type="Proteomes" id="UP000005392"/>
    </source>
</evidence>
<dbReference type="CDD" id="cd09726">
    <property type="entry name" value="RAMP_I_III"/>
    <property type="match status" value="1"/>
</dbReference>
<protein>
    <submittedName>
        <fullName evidence="3">Csm5 family CRISPR-associated ramp protein</fullName>
    </submittedName>
</protein>
<dbReference type="Proteomes" id="UP000005392">
    <property type="component" value="Unassembled WGS sequence"/>
</dbReference>
<evidence type="ECO:0000313" key="3">
    <source>
        <dbReference type="EMBL" id="EGQ73205.1"/>
    </source>
</evidence>
<proteinExistence type="predicted"/>
<dbReference type="Pfam" id="PF03787">
    <property type="entry name" value="RAMPs"/>
    <property type="match status" value="1"/>
</dbReference>
<name>F9ES36_9FUSO</name>
<comment type="caution">
    <text evidence="3">The sequence shown here is derived from an EMBL/GenBank/DDBJ whole genome shotgun (WGS) entry which is preliminary data.</text>
</comment>
<reference evidence="3 4" key="1">
    <citation type="submission" date="2011-05" db="EMBL/GenBank/DDBJ databases">
        <authorList>
            <person name="Muzny D."/>
            <person name="Qin X."/>
            <person name="Deng J."/>
            <person name="Jiang H."/>
            <person name="Liu Y."/>
            <person name="Qu J."/>
            <person name="Song X.-Z."/>
            <person name="Zhang L."/>
            <person name="Thornton R."/>
            <person name="Coyle M."/>
            <person name="Francisco L."/>
            <person name="Jackson L."/>
            <person name="Javaid M."/>
            <person name="Korchina V."/>
            <person name="Kovar C."/>
            <person name="Mata R."/>
            <person name="Mathew T."/>
            <person name="Ngo R."/>
            <person name="Nguyen L."/>
            <person name="Nguyen N."/>
            <person name="Okwuonu G."/>
            <person name="Ongeri F."/>
            <person name="Pham C."/>
            <person name="Simmons D."/>
            <person name="Wilczek-Boney K."/>
            <person name="Hale W."/>
            <person name="Jakkamsetti A."/>
            <person name="Pham P."/>
            <person name="Ruth R."/>
            <person name="San Lucas F."/>
            <person name="Warren J."/>
            <person name="Zhang J."/>
            <person name="Zhao Z."/>
            <person name="Zhou C."/>
            <person name="Zhu D."/>
            <person name="Lee S."/>
            <person name="Bess C."/>
            <person name="Blankenburg K."/>
            <person name="Forbes L."/>
            <person name="Fu Q."/>
            <person name="Gubbala S."/>
            <person name="Hirani K."/>
            <person name="Jayaseelan J.C."/>
            <person name="Lara F."/>
            <person name="Munidasa M."/>
            <person name="Palculict T."/>
            <person name="Patil S."/>
            <person name="Pu L.-L."/>
            <person name="Saada N."/>
            <person name="Tang L."/>
            <person name="Weissenberger G."/>
            <person name="Zhu Y."/>
            <person name="Hemphill L."/>
            <person name="Shang Y."/>
            <person name="Youmans B."/>
            <person name="Ayvaz T."/>
            <person name="Ross M."/>
            <person name="Santibanez J."/>
            <person name="Aqrawi P."/>
            <person name="Gross S."/>
            <person name="Joshi V."/>
            <person name="Fowler G."/>
            <person name="Nazareth L."/>
            <person name="Reid J."/>
            <person name="Worley K."/>
            <person name="Petrosino J."/>
            <person name="Highlander S."/>
            <person name="Gibbs R."/>
        </authorList>
    </citation>
    <scope>NUCLEOTIDE SEQUENCE [LARGE SCALE GENOMIC DNA]</scope>
    <source>
        <strain evidence="3 4">ATCC 51191</strain>
    </source>
</reference>
<dbReference type="GO" id="GO:0051607">
    <property type="term" value="P:defense response to virus"/>
    <property type="evidence" value="ECO:0007669"/>
    <property type="project" value="UniProtKB-KW"/>
</dbReference>
<evidence type="ECO:0000256" key="1">
    <source>
        <dbReference type="ARBA" id="ARBA00023118"/>
    </source>
</evidence>
<organism evidence="3 4">
    <name type="scientific">Fusobacterium animalis ATCC 51191</name>
    <dbReference type="NCBI Taxonomy" id="997347"/>
    <lineage>
        <taxon>Bacteria</taxon>
        <taxon>Fusobacteriati</taxon>
        <taxon>Fusobacteriota</taxon>
        <taxon>Fusobacteriia</taxon>
        <taxon>Fusobacteriales</taxon>
        <taxon>Fusobacteriaceae</taxon>
        <taxon>Fusobacterium</taxon>
    </lineage>
</organism>
<accession>F9ES36</accession>
<keyword evidence="1" id="KW-0051">Antiviral defense</keyword>
<gene>
    <name evidence="3" type="primary">csm5</name>
    <name evidence="3" type="ORF">HMPREF9094_2741</name>
</gene>
<dbReference type="HOGENOM" id="CLU_2769925_0_0_0"/>
<dbReference type="PATRIC" id="fig|997347.4.peg.2382"/>
<dbReference type="InterPro" id="IPR005537">
    <property type="entry name" value="RAMP_III_fam"/>
</dbReference>
<sequence>MNIENMNDIKLMTRNVLGKPYIQGSSIKGALVNFLLVDYIINNRNEFLKEKKKFYQNVEEQMMIGVLKI</sequence>
<dbReference type="AlphaFoldDB" id="F9ES36"/>
<evidence type="ECO:0000259" key="2">
    <source>
        <dbReference type="Pfam" id="PF03787"/>
    </source>
</evidence>
<feature type="domain" description="CRISPR type III-associated protein" evidence="2">
    <location>
        <begin position="8"/>
        <end position="60"/>
    </location>
</feature>
<keyword evidence="4" id="KW-1185">Reference proteome</keyword>
<dbReference type="EMBL" id="AFQD01000730">
    <property type="protein sequence ID" value="EGQ73205.1"/>
    <property type="molecule type" value="Genomic_DNA"/>
</dbReference>